<evidence type="ECO:0000313" key="2">
    <source>
        <dbReference type="EMBL" id="KAJ6635665.1"/>
    </source>
</evidence>
<organism evidence="2 3">
    <name type="scientific">Pseudolycoriella hygida</name>
    <dbReference type="NCBI Taxonomy" id="35572"/>
    <lineage>
        <taxon>Eukaryota</taxon>
        <taxon>Metazoa</taxon>
        <taxon>Ecdysozoa</taxon>
        <taxon>Arthropoda</taxon>
        <taxon>Hexapoda</taxon>
        <taxon>Insecta</taxon>
        <taxon>Pterygota</taxon>
        <taxon>Neoptera</taxon>
        <taxon>Endopterygota</taxon>
        <taxon>Diptera</taxon>
        <taxon>Nematocera</taxon>
        <taxon>Sciaroidea</taxon>
        <taxon>Sciaridae</taxon>
        <taxon>Pseudolycoriella</taxon>
    </lineage>
</organism>
<proteinExistence type="predicted"/>
<accession>A0A9Q0RVH2</accession>
<comment type="caution">
    <text evidence="2">The sequence shown here is derived from an EMBL/GenBank/DDBJ whole genome shotgun (WGS) entry which is preliminary data.</text>
</comment>
<evidence type="ECO:0000256" key="1">
    <source>
        <dbReference type="SAM" id="SignalP"/>
    </source>
</evidence>
<keyword evidence="3" id="KW-1185">Reference proteome</keyword>
<dbReference type="EMBL" id="WJQU01000004">
    <property type="protein sequence ID" value="KAJ6635665.1"/>
    <property type="molecule type" value="Genomic_DNA"/>
</dbReference>
<keyword evidence="1" id="KW-0732">Signal</keyword>
<evidence type="ECO:0000313" key="3">
    <source>
        <dbReference type="Proteomes" id="UP001151699"/>
    </source>
</evidence>
<dbReference type="Proteomes" id="UP001151699">
    <property type="component" value="Chromosome C"/>
</dbReference>
<dbReference type="OrthoDB" id="10394831at2759"/>
<protein>
    <submittedName>
        <fullName evidence="2">Uncharacterized protein</fullName>
    </submittedName>
</protein>
<feature type="signal peptide" evidence="1">
    <location>
        <begin position="1"/>
        <end position="22"/>
    </location>
</feature>
<sequence>MQVKITLFSLLLISSLLIMCAADKGCPGNQAECEAYCGGPGRGKCEKRWYRWKYQSRCKCNPCKGKLVLGACIDQGGISCSGNGCVPTVG</sequence>
<gene>
    <name evidence="2" type="ORF">Bhyg_14251</name>
</gene>
<reference evidence="2" key="1">
    <citation type="submission" date="2022-07" db="EMBL/GenBank/DDBJ databases">
        <authorList>
            <person name="Trinca V."/>
            <person name="Uliana J.V.C."/>
            <person name="Torres T.T."/>
            <person name="Ward R.J."/>
            <person name="Monesi N."/>
        </authorList>
    </citation>
    <scope>NUCLEOTIDE SEQUENCE</scope>
    <source>
        <strain evidence="2">HSMRA1968</strain>
        <tissue evidence="2">Whole embryos</tissue>
    </source>
</reference>
<dbReference type="AlphaFoldDB" id="A0A9Q0RVH2"/>
<name>A0A9Q0RVH2_9DIPT</name>
<feature type="chain" id="PRO_5040171134" evidence="1">
    <location>
        <begin position="23"/>
        <end position="90"/>
    </location>
</feature>